<feature type="domain" description="Radical SAM core" evidence="7">
    <location>
        <begin position="203"/>
        <end position="430"/>
    </location>
</feature>
<dbReference type="PROSITE" id="PS51332">
    <property type="entry name" value="B12_BINDING"/>
    <property type="match status" value="1"/>
</dbReference>
<keyword evidence="2" id="KW-0949">S-adenosyl-L-methionine</keyword>
<dbReference type="InterPro" id="IPR006158">
    <property type="entry name" value="Cobalamin-bd"/>
</dbReference>
<keyword evidence="4" id="KW-0408">Iron</keyword>
<dbReference type="SUPFAM" id="SSF102114">
    <property type="entry name" value="Radical SAM enzymes"/>
    <property type="match status" value="1"/>
</dbReference>
<evidence type="ECO:0000313" key="8">
    <source>
        <dbReference type="EMBL" id="WZL77191.1"/>
    </source>
</evidence>
<dbReference type="Gene3D" id="3.40.50.280">
    <property type="entry name" value="Cobalamin-binding domain"/>
    <property type="match status" value="1"/>
</dbReference>
<protein>
    <submittedName>
        <fullName evidence="8">B12-binding domain-containing radical SAM protein</fullName>
    </submittedName>
</protein>
<comment type="cofactor">
    <cofactor evidence="1">
        <name>[4Fe-4S] cluster</name>
        <dbReference type="ChEBI" id="CHEBI:49883"/>
    </cofactor>
</comment>
<reference evidence="8 9" key="1">
    <citation type="submission" date="2023-03" db="EMBL/GenBank/DDBJ databases">
        <title>Novel Species.</title>
        <authorList>
            <person name="Ma S."/>
        </authorList>
    </citation>
    <scope>NUCLEOTIDE SEQUENCE [LARGE SCALE GENOMIC DNA]</scope>
    <source>
        <strain evidence="8 9">B11</strain>
    </source>
</reference>
<keyword evidence="3" id="KW-0479">Metal-binding</keyword>
<dbReference type="Gene3D" id="3.80.30.20">
    <property type="entry name" value="tm_1862 like domain"/>
    <property type="match status" value="1"/>
</dbReference>
<dbReference type="Pfam" id="PF04055">
    <property type="entry name" value="Radical_SAM"/>
    <property type="match status" value="1"/>
</dbReference>
<evidence type="ECO:0000259" key="7">
    <source>
        <dbReference type="PROSITE" id="PS51918"/>
    </source>
</evidence>
<feature type="domain" description="B12-binding" evidence="6">
    <location>
        <begin position="9"/>
        <end position="189"/>
    </location>
</feature>
<dbReference type="PROSITE" id="PS51918">
    <property type="entry name" value="RADICAL_SAM"/>
    <property type="match status" value="1"/>
</dbReference>
<organism evidence="8 9">
    <name type="scientific">Thermatribacter velox</name>
    <dbReference type="NCBI Taxonomy" id="3039681"/>
    <lineage>
        <taxon>Bacteria</taxon>
        <taxon>Pseudomonadati</taxon>
        <taxon>Atribacterota</taxon>
        <taxon>Atribacteria</taxon>
        <taxon>Atribacterales</taxon>
        <taxon>Thermatribacteraceae</taxon>
        <taxon>Thermatribacter</taxon>
    </lineage>
</organism>
<dbReference type="CDD" id="cd01335">
    <property type="entry name" value="Radical_SAM"/>
    <property type="match status" value="1"/>
</dbReference>
<proteinExistence type="predicted"/>
<dbReference type="EMBL" id="CP121689">
    <property type="protein sequence ID" value="WZL77191.1"/>
    <property type="molecule type" value="Genomic_DNA"/>
</dbReference>
<accession>A0ABZ2YDX3</accession>
<evidence type="ECO:0000259" key="6">
    <source>
        <dbReference type="PROSITE" id="PS51332"/>
    </source>
</evidence>
<keyword evidence="9" id="KW-1185">Reference proteome</keyword>
<dbReference type="PANTHER" id="PTHR43409:SF15">
    <property type="entry name" value="PUTATIVE-RELATED"/>
    <property type="match status" value="1"/>
</dbReference>
<evidence type="ECO:0000256" key="2">
    <source>
        <dbReference type="ARBA" id="ARBA00022691"/>
    </source>
</evidence>
<evidence type="ECO:0000256" key="3">
    <source>
        <dbReference type="ARBA" id="ARBA00022723"/>
    </source>
</evidence>
<evidence type="ECO:0000256" key="5">
    <source>
        <dbReference type="ARBA" id="ARBA00023014"/>
    </source>
</evidence>
<evidence type="ECO:0000313" key="9">
    <source>
        <dbReference type="Proteomes" id="UP001461341"/>
    </source>
</evidence>
<evidence type="ECO:0000256" key="1">
    <source>
        <dbReference type="ARBA" id="ARBA00001966"/>
    </source>
</evidence>
<sequence>MKKRILVANPWIYDFTAYDLWLKPLGLLFIASHLKNAGFEVELLDCLDRSHPGMPDASNRGPKRLREFGCGGYYKEILPRPDCLRNIPRHFGRFGIPLSEVKKDLSQRKPFDVAFITCGMTYWYPGAVLLKEVIKEIWPSCQVVLGGIYPALCPEHAKKWGFDAVIASCDPVQVLQEVGIILESNLQVRTAEEFFSTSPWYSLYKRLFYGVIITSVGCPFHCSYCASRTLWPSFLRRDSTLVVQEIETLYHTFGVRDFAFYDDALLFQAQEGFLQLLEEIIKLDLPLRFHLPNGVHACFLEPQVARMMYRANFKTLRIALETTSPEIQKITGNKVDNRTFESAVASLRRVGFSPQEIEVYLLFGFPGPSSEDYLSSVEYVRRLGLRPRISLYSPVPGSVDFEKLARIYPEIRDEPLLHNKIAYLYYTGQNELYATLQKLCSQPL</sequence>
<name>A0ABZ2YDX3_9BACT</name>
<keyword evidence="5" id="KW-0411">Iron-sulfur</keyword>
<gene>
    <name evidence="8" type="ORF">QBE54_05620</name>
</gene>
<dbReference type="InterPro" id="IPR058240">
    <property type="entry name" value="rSAM_sf"/>
</dbReference>
<dbReference type="Proteomes" id="UP001461341">
    <property type="component" value="Chromosome"/>
</dbReference>
<dbReference type="PANTHER" id="PTHR43409">
    <property type="entry name" value="ANAEROBIC MAGNESIUM-PROTOPORPHYRIN IX MONOMETHYL ESTER CYCLASE-RELATED"/>
    <property type="match status" value="1"/>
</dbReference>
<dbReference type="SFLD" id="SFLDS00029">
    <property type="entry name" value="Radical_SAM"/>
    <property type="match status" value="1"/>
</dbReference>
<dbReference type="InterPro" id="IPR006638">
    <property type="entry name" value="Elp3/MiaA/NifB-like_rSAM"/>
</dbReference>
<dbReference type="RefSeq" id="WP_369019357.1">
    <property type="nucleotide sequence ID" value="NZ_CP121689.1"/>
</dbReference>
<dbReference type="InterPro" id="IPR051198">
    <property type="entry name" value="BchE-like"/>
</dbReference>
<dbReference type="InterPro" id="IPR007197">
    <property type="entry name" value="rSAM"/>
</dbReference>
<dbReference type="SFLD" id="SFLDG01082">
    <property type="entry name" value="B12-binding_domain_containing"/>
    <property type="match status" value="1"/>
</dbReference>
<evidence type="ECO:0000256" key="4">
    <source>
        <dbReference type="ARBA" id="ARBA00023004"/>
    </source>
</evidence>
<dbReference type="SMART" id="SM00729">
    <property type="entry name" value="Elp3"/>
    <property type="match status" value="1"/>
</dbReference>
<dbReference type="InterPro" id="IPR023404">
    <property type="entry name" value="rSAM_horseshoe"/>
</dbReference>